<dbReference type="PANTHER" id="PTHR43335">
    <property type="entry name" value="ABC TRANSPORTER, ATP-BINDING PROTEIN"/>
    <property type="match status" value="1"/>
</dbReference>
<keyword evidence="6" id="KW-1185">Reference proteome</keyword>
<name>A0A4U7JIA9_9FIRM</name>
<keyword evidence="2" id="KW-0813">Transport</keyword>
<dbReference type="Pfam" id="PF00005">
    <property type="entry name" value="ABC_tran"/>
    <property type="match status" value="1"/>
</dbReference>
<accession>A0A4U7JIA9</accession>
<dbReference type="OrthoDB" id="9804819at2"/>
<dbReference type="InterPro" id="IPR003593">
    <property type="entry name" value="AAA+_ATPase"/>
</dbReference>
<evidence type="ECO:0000256" key="1">
    <source>
        <dbReference type="ARBA" id="ARBA00005417"/>
    </source>
</evidence>
<evidence type="ECO:0000313" key="5">
    <source>
        <dbReference type="EMBL" id="QNU67073.1"/>
    </source>
</evidence>
<sequence>MLAIRTINLKKVYKNTTVVNNLNLNVPYGSVYGFLGPNGAGKTTTIRMLLGLAKPTSGEIYIASNKICFNDTKYKYDIGFVPDVPSFYKWMTAKEYLYFCGNIFNLKKSVIRERTKKLLDIVGLEDSSKPIGSYSRGMKQRLGIAQTLIHNPKVVLLDEPTSALDPIGRKEILDIIKKLSGETTVFFSTHILNDVESVCDKVCVLDKGNLLVEDSITNLKKEYFHLKYNLKTSARNDEIIKCLSNYEYFLDIKDSIDGGIEFLSKNGEEIERIIPQVISNNNWGLLEFKRVEPSLEDIFMEVLKKNEPKGINS</sequence>
<dbReference type="InterPro" id="IPR003439">
    <property type="entry name" value="ABC_transporter-like_ATP-bd"/>
</dbReference>
<dbReference type="GO" id="GO:0016887">
    <property type="term" value="F:ATP hydrolysis activity"/>
    <property type="evidence" value="ECO:0007669"/>
    <property type="project" value="InterPro"/>
</dbReference>
<dbReference type="Gene3D" id="3.40.50.300">
    <property type="entry name" value="P-loop containing nucleotide triphosphate hydrolases"/>
    <property type="match status" value="1"/>
</dbReference>
<evidence type="ECO:0000256" key="2">
    <source>
        <dbReference type="ARBA" id="ARBA00022448"/>
    </source>
</evidence>
<proteinExistence type="inferred from homology"/>
<dbReference type="CDD" id="cd03230">
    <property type="entry name" value="ABC_DR_subfamily_A"/>
    <property type="match status" value="1"/>
</dbReference>
<keyword evidence="3" id="KW-0547">Nucleotide-binding</keyword>
<dbReference type="Proteomes" id="UP000306409">
    <property type="component" value="Chromosome"/>
</dbReference>
<dbReference type="GO" id="GO:0005524">
    <property type="term" value="F:ATP binding"/>
    <property type="evidence" value="ECO:0007669"/>
    <property type="project" value="UniProtKB-KW"/>
</dbReference>
<gene>
    <name evidence="5" type="ORF">EHE19_000490</name>
</gene>
<dbReference type="SUPFAM" id="SSF52540">
    <property type="entry name" value="P-loop containing nucleoside triphosphate hydrolases"/>
    <property type="match status" value="1"/>
</dbReference>
<dbReference type="PANTHER" id="PTHR43335:SF4">
    <property type="entry name" value="ABC TRANSPORTER, ATP-BINDING PROTEIN"/>
    <property type="match status" value="1"/>
</dbReference>
<dbReference type="KEGG" id="rher:EHE19_000490"/>
<evidence type="ECO:0000256" key="3">
    <source>
        <dbReference type="ARBA" id="ARBA00022741"/>
    </source>
</evidence>
<dbReference type="PROSITE" id="PS50893">
    <property type="entry name" value="ABC_TRANSPORTER_2"/>
    <property type="match status" value="1"/>
</dbReference>
<dbReference type="InterPro" id="IPR027417">
    <property type="entry name" value="P-loop_NTPase"/>
</dbReference>
<evidence type="ECO:0000313" key="6">
    <source>
        <dbReference type="Proteomes" id="UP000306409"/>
    </source>
</evidence>
<organism evidence="5 6">
    <name type="scientific">Ruminiclostridium herbifermentans</name>
    <dbReference type="NCBI Taxonomy" id="2488810"/>
    <lineage>
        <taxon>Bacteria</taxon>
        <taxon>Bacillati</taxon>
        <taxon>Bacillota</taxon>
        <taxon>Clostridia</taxon>
        <taxon>Eubacteriales</taxon>
        <taxon>Oscillospiraceae</taxon>
        <taxon>Ruminiclostridium</taxon>
    </lineage>
</organism>
<dbReference type="SMART" id="SM00382">
    <property type="entry name" value="AAA"/>
    <property type="match status" value="1"/>
</dbReference>
<evidence type="ECO:0000256" key="4">
    <source>
        <dbReference type="ARBA" id="ARBA00022840"/>
    </source>
</evidence>
<dbReference type="RefSeq" id="WP_137697139.1">
    <property type="nucleotide sequence ID" value="NZ_CP061336.1"/>
</dbReference>
<protein>
    <submittedName>
        <fullName evidence="5">ABC transporter ATP-binding protein</fullName>
    </submittedName>
</protein>
<reference evidence="5 6" key="1">
    <citation type="submission" date="2020-09" db="EMBL/GenBank/DDBJ databases">
        <title>Characterization and genome sequencing of Ruminiclostridium sp. nov. MA18.</title>
        <authorList>
            <person name="Rettenmaier R."/>
            <person name="Kowollik M.-L."/>
            <person name="Liebl W."/>
            <person name="Zverlov V."/>
        </authorList>
    </citation>
    <scope>NUCLEOTIDE SEQUENCE [LARGE SCALE GENOMIC DNA]</scope>
    <source>
        <strain evidence="5 6">MA18</strain>
    </source>
</reference>
<keyword evidence="4 5" id="KW-0067">ATP-binding</keyword>
<dbReference type="EMBL" id="CP061336">
    <property type="protein sequence ID" value="QNU67073.1"/>
    <property type="molecule type" value="Genomic_DNA"/>
</dbReference>
<comment type="similarity">
    <text evidence="1">Belongs to the ABC transporter superfamily.</text>
</comment>
<dbReference type="AlphaFoldDB" id="A0A4U7JIA9"/>